<sequence>MKCFVCLDVSSTKLDVCIMLSDTSTPVTASLSNDLSGATEIKNHILDLNHAFRYIIPCFYVAFKNFILFVISKFSACLSYFISLKPKYKTHSFCFFTIVSYSTITYFTLLFF</sequence>
<evidence type="ECO:0000256" key="1">
    <source>
        <dbReference type="SAM" id="Phobius"/>
    </source>
</evidence>
<evidence type="ECO:0000313" key="3">
    <source>
        <dbReference type="EMBL" id="VQC94405.1"/>
    </source>
</evidence>
<keyword evidence="1" id="KW-0472">Membrane</keyword>
<protein>
    <submittedName>
        <fullName evidence="3">Transposase, IS116/IS110/IS902 family protein</fullName>
    </submittedName>
</protein>
<keyword evidence="1" id="KW-1133">Transmembrane helix</keyword>
<dbReference type="EMBL" id="CAAXWD010000001">
    <property type="protein sequence ID" value="VQC94405.1"/>
    <property type="molecule type" value="Genomic_DNA"/>
</dbReference>
<keyword evidence="1" id="KW-0812">Transmembrane</keyword>
<dbReference type="Proteomes" id="UP000042967">
    <property type="component" value="Unassembled WGS sequence"/>
</dbReference>
<comment type="caution">
    <text evidence="3">The sequence shown here is derived from an EMBL/GenBank/DDBJ whole genome shotgun (WGS) entry which is preliminary data.</text>
</comment>
<dbReference type="AlphaFoldDB" id="A0AA36PYU7"/>
<reference evidence="2 4" key="1">
    <citation type="submission" date="2015-03" db="EMBL/GenBank/DDBJ databases">
        <authorList>
            <consortium name="Pathogen Informatics"/>
            <person name="Murphy D."/>
        </authorList>
    </citation>
    <scope>NUCLEOTIDE SEQUENCE [LARGE SCALE GENOMIC DNA]</scope>
    <source>
        <strain evidence="2 4">SMRU1414</strain>
    </source>
</reference>
<accession>A0AA36PYU7</accession>
<dbReference type="Proteomes" id="UP000298847">
    <property type="component" value="Unassembled WGS sequence"/>
</dbReference>
<dbReference type="EMBL" id="CQVU01000001">
    <property type="protein sequence ID" value="CNZ84529.1"/>
    <property type="molecule type" value="Genomic_DNA"/>
</dbReference>
<evidence type="ECO:0000313" key="2">
    <source>
        <dbReference type="EMBL" id="CNZ84529.1"/>
    </source>
</evidence>
<feature type="transmembrane region" description="Helical" evidence="1">
    <location>
        <begin position="93"/>
        <end position="111"/>
    </location>
</feature>
<feature type="transmembrane region" description="Helical" evidence="1">
    <location>
        <begin position="54"/>
        <end position="81"/>
    </location>
</feature>
<evidence type="ECO:0000313" key="5">
    <source>
        <dbReference type="Proteomes" id="UP000298847"/>
    </source>
</evidence>
<name>A0AA36PYU7_STREE</name>
<proteinExistence type="predicted"/>
<reference evidence="3 5" key="2">
    <citation type="submission" date="2019-04" db="EMBL/GenBank/DDBJ databases">
        <authorList>
            <consortium name="Pathogen Informatics"/>
        </authorList>
    </citation>
    <scope>NUCLEOTIDE SEQUENCE [LARGE SCALE GENOMIC DNA]</scope>
    <source>
        <strain evidence="3 5">GPSC22</strain>
    </source>
</reference>
<gene>
    <name evidence="2" type="ORF">ERS020924_00070</name>
    <name evidence="3" type="ORF">SAMEA3354366_00589</name>
</gene>
<evidence type="ECO:0000313" key="4">
    <source>
        <dbReference type="Proteomes" id="UP000042967"/>
    </source>
</evidence>
<organism evidence="3 5">
    <name type="scientific">Streptococcus pneumoniae</name>
    <dbReference type="NCBI Taxonomy" id="1313"/>
    <lineage>
        <taxon>Bacteria</taxon>
        <taxon>Bacillati</taxon>
        <taxon>Bacillota</taxon>
        <taxon>Bacilli</taxon>
        <taxon>Lactobacillales</taxon>
        <taxon>Streptococcaceae</taxon>
        <taxon>Streptococcus</taxon>
    </lineage>
</organism>